<dbReference type="Proteomes" id="UP001065298">
    <property type="component" value="Chromosome 12"/>
</dbReference>
<evidence type="ECO:0000313" key="2">
    <source>
        <dbReference type="Proteomes" id="UP001065298"/>
    </source>
</evidence>
<comment type="caution">
    <text evidence="1">The sequence shown here is derived from an EMBL/GenBank/DDBJ whole genome shotgun (WGS) entry which is preliminary data.</text>
</comment>
<protein>
    <submittedName>
        <fullName evidence="1">Uncharacterized protein</fullName>
    </submittedName>
</protein>
<evidence type="ECO:0000313" key="1">
    <source>
        <dbReference type="EMBL" id="KAI8650675.1"/>
    </source>
</evidence>
<sequence>MVKDDNDVSPIAQLDESHNGSWHPLEPFEVGRPPEEWGTISFDDLGFNWPDHLMQGESDHQPALAASPNTNTALDFELVNALQPNDEALAKHENTQTRKREAEEPPDLAGLPHRFRPEQSRPSITIQSHSDSSISRKSSTPSSTLNLTPGSSSASPWTLTRHGLESFEPHPAPHNFLSSTWGMESLDAPRSENESHTDYSLLSADTRTVMGSYDISEQELGESPWAWLRDTGLTDAQSGVQSLTNEPNNSFLFVPSDQAIEASHSAPASTTRGSSLIIPVCLPPSLNQAPLGVLPDLGTQDRQPAKRKRDKDDAESRTQTRQVRDMGACLRCRIYKEKCDLNVPCGRCVQVAGSVKLFRQPCQRVDLTDVIPFRTGNARVGQTNSVFPKLLWSVESPSRTTFVTHFVEGVDVDLLPKLKLMCRKFSPTHDDVLFEHYEDADGKVMVVACPPVACINIATQRTKRGLEEYMQKIWPFAVREMLATLKDEIYRQGLAEANRLASLGSNPIPMLQKALEILACVHLNFDTPILVGDTLNVPILRDKRSPIQGRYPVPSVLDFQLDTLCIHHMQKLMKAVSRALKKVIFSKERQSRWYEIFLTIFVLLVSIEQVYLAQCEYLRGANIATDGVNIFAQASPVTNHMLGLWRASAKYLLYHYRCVMKGTVPFSSSFNLKDEGYALLDTEAMKYIRNTAVLVREREVELNALRDRDLDNISVKPLSWISELFLD</sequence>
<organism evidence="1 2">
    <name type="scientific">Fusarium keratoplasticum</name>
    <dbReference type="NCBI Taxonomy" id="1328300"/>
    <lineage>
        <taxon>Eukaryota</taxon>
        <taxon>Fungi</taxon>
        <taxon>Dikarya</taxon>
        <taxon>Ascomycota</taxon>
        <taxon>Pezizomycotina</taxon>
        <taxon>Sordariomycetes</taxon>
        <taxon>Hypocreomycetidae</taxon>
        <taxon>Hypocreales</taxon>
        <taxon>Nectriaceae</taxon>
        <taxon>Fusarium</taxon>
        <taxon>Fusarium solani species complex</taxon>
    </lineage>
</organism>
<proteinExistence type="predicted"/>
<gene>
    <name evidence="1" type="ORF">NCS57_01401900</name>
</gene>
<reference evidence="1" key="1">
    <citation type="submission" date="2022-06" db="EMBL/GenBank/DDBJ databases">
        <title>Fusarium solani species complex genomes reveal bases of compartmentalisation and animal pathogenesis.</title>
        <authorList>
            <person name="Tsai I.J."/>
        </authorList>
    </citation>
    <scope>NUCLEOTIDE SEQUENCE</scope>
    <source>
        <strain evidence="1">Fu6.1</strain>
    </source>
</reference>
<dbReference type="EMBL" id="CM046514">
    <property type="protein sequence ID" value="KAI8650675.1"/>
    <property type="molecule type" value="Genomic_DNA"/>
</dbReference>
<accession>A0ACC0QEK2</accession>
<name>A0ACC0QEK2_9HYPO</name>
<keyword evidence="2" id="KW-1185">Reference proteome</keyword>